<gene>
    <name evidence="5" type="ORF">SAMN02982922_4914</name>
</gene>
<reference evidence="5 6" key="1">
    <citation type="submission" date="2017-04" db="EMBL/GenBank/DDBJ databases">
        <authorList>
            <person name="Afonso C.L."/>
            <person name="Miller P.J."/>
            <person name="Scott M.A."/>
            <person name="Spackman E."/>
            <person name="Goraichik I."/>
            <person name="Dimitrov K.M."/>
            <person name="Suarez D.L."/>
            <person name="Swayne D.E."/>
        </authorList>
    </citation>
    <scope>NUCLEOTIDE SEQUENCE [LARGE SCALE GENOMIC DNA]</scope>
    <source>
        <strain evidence="5 6">B5P</strain>
    </source>
</reference>
<comment type="similarity">
    <text evidence="1">Belongs to the bacterial solute-binding protein 1 family.</text>
</comment>
<dbReference type="GO" id="GO:0042956">
    <property type="term" value="P:maltodextrin transmembrane transport"/>
    <property type="evidence" value="ECO:0007669"/>
    <property type="project" value="TreeGrafter"/>
</dbReference>
<organism evidence="5 6">
    <name type="scientific">Mesorhizobium australicum</name>
    <dbReference type="NCBI Taxonomy" id="536018"/>
    <lineage>
        <taxon>Bacteria</taxon>
        <taxon>Pseudomonadati</taxon>
        <taxon>Pseudomonadota</taxon>
        <taxon>Alphaproteobacteria</taxon>
        <taxon>Hyphomicrobiales</taxon>
        <taxon>Phyllobacteriaceae</taxon>
        <taxon>Mesorhizobium</taxon>
    </lineage>
</organism>
<dbReference type="InterPro" id="IPR006311">
    <property type="entry name" value="TAT_signal"/>
</dbReference>
<dbReference type="PANTHER" id="PTHR30061:SF50">
    <property type="entry name" value="MALTOSE_MALTODEXTRIN-BINDING PERIPLASMIC PROTEIN"/>
    <property type="match status" value="1"/>
</dbReference>
<keyword evidence="2" id="KW-0813">Transport</keyword>
<dbReference type="InterPro" id="IPR006059">
    <property type="entry name" value="SBP"/>
</dbReference>
<dbReference type="Pfam" id="PF01547">
    <property type="entry name" value="SBP_bac_1"/>
    <property type="match status" value="1"/>
</dbReference>
<keyword evidence="4" id="KW-0574">Periplasm</keyword>
<evidence type="ECO:0000313" key="6">
    <source>
        <dbReference type="Proteomes" id="UP000193083"/>
    </source>
</evidence>
<evidence type="ECO:0000256" key="4">
    <source>
        <dbReference type="ARBA" id="ARBA00022764"/>
    </source>
</evidence>
<evidence type="ECO:0000313" key="5">
    <source>
        <dbReference type="EMBL" id="SMH53704.1"/>
    </source>
</evidence>
<dbReference type="GO" id="GO:0055052">
    <property type="term" value="C:ATP-binding cassette (ABC) transporter complex, substrate-binding subunit-containing"/>
    <property type="evidence" value="ECO:0007669"/>
    <property type="project" value="TreeGrafter"/>
</dbReference>
<dbReference type="Proteomes" id="UP000193083">
    <property type="component" value="Unassembled WGS sequence"/>
</dbReference>
<evidence type="ECO:0000256" key="2">
    <source>
        <dbReference type="ARBA" id="ARBA00022448"/>
    </source>
</evidence>
<dbReference type="PROSITE" id="PS51318">
    <property type="entry name" value="TAT"/>
    <property type="match status" value="1"/>
</dbReference>
<name>A0A1X7PP27_9HYPH</name>
<dbReference type="CDD" id="cd13585">
    <property type="entry name" value="PBP2_TMBP_like"/>
    <property type="match status" value="1"/>
</dbReference>
<evidence type="ECO:0000256" key="3">
    <source>
        <dbReference type="ARBA" id="ARBA00022729"/>
    </source>
</evidence>
<dbReference type="PANTHER" id="PTHR30061">
    <property type="entry name" value="MALTOSE-BINDING PERIPLASMIC PROTEIN"/>
    <property type="match status" value="1"/>
</dbReference>
<accession>A0A1X7PP27</accession>
<proteinExistence type="inferred from homology"/>
<keyword evidence="3" id="KW-0732">Signal</keyword>
<keyword evidence="6" id="KW-1185">Reference proteome</keyword>
<protein>
    <submittedName>
        <fullName evidence="5">Carbohydrate ABC transporter substrate-binding protein, CUT1 family</fullName>
    </submittedName>
</protein>
<dbReference type="EMBL" id="FXBL01000004">
    <property type="protein sequence ID" value="SMH53704.1"/>
    <property type="molecule type" value="Genomic_DNA"/>
</dbReference>
<evidence type="ECO:0000256" key="1">
    <source>
        <dbReference type="ARBA" id="ARBA00008520"/>
    </source>
</evidence>
<sequence>MGFAMNIGRRQFMAGVASTALFGSMGRASAQSTTLSVPWMGWPEEQVTPLMAAFEKETGIKIAAERLPIAELFKTLEVRLQARNELPDVYLVDGPLTASYAARGHLLDLGEMLANDLDRFVPTTLVQGSYADKLYAMPLGTSSQIMFYNKRLFAEAGLPEPSADPEKRMTWEELLPIAQKLTKPEAGQFGFSFENCNPYQLLCVPQSRGAEVIGPDRLTADGYVNGDAMVDAMTWYQELYQTHNVGPAGAFQTGVTQEMFGSGKLAMIIGGTWNLVGFKKFENLDFGIAPHPYFAKGKPVTPTGSWHVGINPRTAHMEQAQAFVRWLSTRDAMNLWFDLRQYPPALKQIWEERAGSNFVDPAWEIVRYELANTATPRPATPGYREYEDFLKSAMQDINTGADVREALNRAAQNIDREMRKYR</sequence>
<dbReference type="Gene3D" id="3.40.190.10">
    <property type="entry name" value="Periplasmic binding protein-like II"/>
    <property type="match status" value="1"/>
</dbReference>
<dbReference type="GO" id="GO:0015768">
    <property type="term" value="P:maltose transport"/>
    <property type="evidence" value="ECO:0007669"/>
    <property type="project" value="TreeGrafter"/>
</dbReference>
<dbReference type="AlphaFoldDB" id="A0A1X7PP27"/>
<dbReference type="SUPFAM" id="SSF53850">
    <property type="entry name" value="Periplasmic binding protein-like II"/>
    <property type="match status" value="1"/>
</dbReference>
<dbReference type="GO" id="GO:1901982">
    <property type="term" value="F:maltose binding"/>
    <property type="evidence" value="ECO:0007669"/>
    <property type="project" value="TreeGrafter"/>
</dbReference>